<evidence type="ECO:0000313" key="2">
    <source>
        <dbReference type="EMBL" id="SHG32002.1"/>
    </source>
</evidence>
<reference evidence="2 3" key="1">
    <citation type="submission" date="2016-11" db="EMBL/GenBank/DDBJ databases">
        <authorList>
            <person name="Jaros S."/>
            <person name="Januszkiewicz K."/>
            <person name="Wedrychowicz H."/>
        </authorList>
    </citation>
    <scope>NUCLEOTIDE SEQUENCE [LARGE SCALE GENOMIC DNA]</scope>
    <source>
        <strain evidence="2 3">DSM 45627</strain>
    </source>
</reference>
<dbReference type="STRING" id="1206085.SAMN05443575_2009"/>
<dbReference type="RefSeq" id="WP_084180895.1">
    <property type="nucleotide sequence ID" value="NZ_FQVU01000002.1"/>
</dbReference>
<evidence type="ECO:0008006" key="4">
    <source>
        <dbReference type="Google" id="ProtNLM"/>
    </source>
</evidence>
<proteinExistence type="predicted"/>
<dbReference type="EMBL" id="FQVU01000002">
    <property type="protein sequence ID" value="SHG32002.1"/>
    <property type="molecule type" value="Genomic_DNA"/>
</dbReference>
<feature type="transmembrane region" description="Helical" evidence="1">
    <location>
        <begin position="48"/>
        <end position="65"/>
    </location>
</feature>
<keyword evidence="1" id="KW-0472">Membrane</keyword>
<keyword evidence="3" id="KW-1185">Reference proteome</keyword>
<keyword evidence="1" id="KW-1133">Transmembrane helix</keyword>
<dbReference type="Pfam" id="PF10724">
    <property type="entry name" value="DUF2516"/>
    <property type="match status" value="1"/>
</dbReference>
<feature type="transmembrane region" description="Helical" evidence="1">
    <location>
        <begin position="6"/>
        <end position="28"/>
    </location>
</feature>
<name>A0A1M5IUI0_9ACTN</name>
<protein>
    <recommendedName>
        <fullName evidence="4">DUF2516 domain-containing protein</fullName>
    </recommendedName>
</protein>
<feature type="transmembrane region" description="Helical" evidence="1">
    <location>
        <begin position="71"/>
        <end position="89"/>
    </location>
</feature>
<organism evidence="2 3">
    <name type="scientific">Jatrophihabitans endophyticus</name>
    <dbReference type="NCBI Taxonomy" id="1206085"/>
    <lineage>
        <taxon>Bacteria</taxon>
        <taxon>Bacillati</taxon>
        <taxon>Actinomycetota</taxon>
        <taxon>Actinomycetes</taxon>
        <taxon>Jatrophihabitantales</taxon>
        <taxon>Jatrophihabitantaceae</taxon>
        <taxon>Jatrophihabitans</taxon>
    </lineage>
</organism>
<dbReference type="AlphaFoldDB" id="A0A1M5IUI0"/>
<gene>
    <name evidence="2" type="ORF">SAMN05443575_2009</name>
</gene>
<evidence type="ECO:0000256" key="1">
    <source>
        <dbReference type="SAM" id="Phobius"/>
    </source>
</evidence>
<sequence length="102" mass="10928">MDLVEGLYFWTNIVVYWGLVALRAWALVDCLTRKTAAFPAVDKLTKPAWVAILLIAGLLGTFFSSPATPGAVVSIFSLASVVAAMIYLADVRPAVREVSGGR</sequence>
<accession>A0A1M5IUI0</accession>
<evidence type="ECO:0000313" key="3">
    <source>
        <dbReference type="Proteomes" id="UP000186132"/>
    </source>
</evidence>
<dbReference type="InterPro" id="IPR019662">
    <property type="entry name" value="DUF2516"/>
</dbReference>
<dbReference type="Proteomes" id="UP000186132">
    <property type="component" value="Unassembled WGS sequence"/>
</dbReference>
<keyword evidence="1" id="KW-0812">Transmembrane</keyword>